<comment type="caution">
    <text evidence="8">The sequence shown here is derived from an EMBL/GenBank/DDBJ whole genome shotgun (WGS) entry which is preliminary data.</text>
</comment>
<comment type="similarity">
    <text evidence="1">Belongs to the disease resistance NB-LRR family.</text>
</comment>
<protein>
    <submittedName>
        <fullName evidence="8">Disease resistance protein</fullName>
    </submittedName>
</protein>
<feature type="coiled-coil region" evidence="5">
    <location>
        <begin position="35"/>
        <end position="69"/>
    </location>
</feature>
<dbReference type="InterPro" id="IPR050905">
    <property type="entry name" value="Plant_NBS-LRR"/>
</dbReference>
<feature type="domain" description="NB-ARC" evidence="6">
    <location>
        <begin position="172"/>
        <end position="332"/>
    </location>
</feature>
<dbReference type="FunFam" id="3.40.50.300:FF:001091">
    <property type="entry name" value="Probable disease resistance protein At1g61300"/>
    <property type="match status" value="1"/>
</dbReference>
<dbReference type="PRINTS" id="PR00364">
    <property type="entry name" value="DISEASERSIST"/>
</dbReference>
<dbReference type="InterPro" id="IPR042197">
    <property type="entry name" value="Apaf_helical"/>
</dbReference>
<feature type="domain" description="Disease resistance protein At4g27190-like leucine-rich repeats" evidence="7">
    <location>
        <begin position="824"/>
        <end position="931"/>
    </location>
</feature>
<dbReference type="OrthoDB" id="1898799at2759"/>
<dbReference type="PANTHER" id="PTHR33463">
    <property type="entry name" value="NB-ARC DOMAIN-CONTAINING PROTEIN-RELATED"/>
    <property type="match status" value="1"/>
</dbReference>
<dbReference type="InterPro" id="IPR032675">
    <property type="entry name" value="LRR_dom_sf"/>
</dbReference>
<sequence length="1328" mass="150038">MEAFLCAAVGTVVNSAVGKAAEYTVDPIRQQLGYLINYKSKFQNLKDQRQELKDATERVKASVNEAKRQGDEIFNHVDGWLSEVECKMSDEVATHLEEDEKEAQRRCLVGLCPNLKSRFRLSKKAEEESKAIAKLLQRAKEFKTVSSHPNPEGMATRPIKDCQDFESRQVAFDEVMAALRDSNVSIFGVCGMGGVGKTTLVKQVASQAKQENIFDKVIMAAVTQTFEIKKIQDQLADELGLKFDEQSESGRAGRLLQRLKTEKKVLVILDDIWVTLDLEAIGIPCFGAGHEGCKILMTSRELNVLSSMGSQKNIPIKTLNEEEAWDLFKKMTGDIALRPDLHSTALEVAKKCGGLPVAIVTVGRAMRNKEHLFEWENALEDLRRPSQRNFKGIPAYAYSAIELSFKNLEDEEHQLTFLLCSIMGHNAAIEDLLKYGMGLGIFQGIHNVKKTRARVLTLVSNLKNSSLLLDCSEPDCFDMHDVVCDVAISIASRDRGWFTLGTDDEFDEWSDEETMKDCSLISLQDVSEVVDHELQCPNLTFFSMGRDKNISRYDSPQNIPNNFFKGLPKLKVLNLFNMQLVSLPISIDSLTTLRTLRLSGCSLEDITIIGKLKNLEILELHESVVKMLPGEIGELSKLKFLNLSFCYRLKIISPNVLSCFSKLEELYLNDSFCEWEIDEGRDDKPRSNASLVELQSLSNLTTLVAHIPQKQAISKDITFFGKLERYTISIGRSRWNRYEKFGTTRNLRLDLKPGIDLHDGVKTLVKKADNLCLDREGAEDVTLSLFMDLQREGFHGLKHFTISEVSKIKYLINPMNIEVFPVLESLTLIMLKDLETMCYGQLKARCFSQLRVITVKGCNTLKNLFSFSIVKELHQLKEIVIAGCENITSLIEEKRQEEIGNEEVTDVLKFSRLESLSLVKLPRLRAICCSKSKISSPFNQKVLFPELKELILYSVAVEKLWDDHQYQVMPLTTLHIECCHNLKYVFSSSMVKSFVRLKTLRVELCRDIEVIVLKEGSSMDRTSTVVFPELRQLKLKYLSKLKSFYSVSSGCDEASSSNSISIENLPTHEDRYLFDKKSMFPNLEELTLDGHSNGIKDISHVGDAQLLASQHFRKLKVVRLESSFEELLPALSQFLMSLPDLEWLNIDPVLPFALKPSDGLKLGNNILVPSSVSFQNLVTLVVSDCHKIKKLITPSTAKTLVQLQKMIISSCLNLKEIMQGGDSEDGEVKDENETICFPQLKELTLSSLREFKSFCSSENYKFQLPSLTTIILSRCPRMEMFSQGDSYTSSLCKVEFFDSIHNRVVKELSSGSLNNTISSFYLANLRVP</sequence>
<feature type="domain" description="Disease resistance protein At4g27190-like leucine-rich repeats" evidence="7">
    <location>
        <begin position="947"/>
        <end position="1046"/>
    </location>
</feature>
<dbReference type="Pfam" id="PF23247">
    <property type="entry name" value="LRR_RPS2"/>
    <property type="match status" value="3"/>
</dbReference>
<dbReference type="GO" id="GO:0005524">
    <property type="term" value="F:ATP binding"/>
    <property type="evidence" value="ECO:0007669"/>
    <property type="project" value="UniProtKB-KW"/>
</dbReference>
<keyword evidence="4" id="KW-0067">ATP-binding</keyword>
<evidence type="ECO:0000313" key="8">
    <source>
        <dbReference type="EMBL" id="OMP03330.1"/>
    </source>
</evidence>
<dbReference type="InterPro" id="IPR027417">
    <property type="entry name" value="P-loop_NTPase"/>
</dbReference>
<dbReference type="Proteomes" id="UP000187203">
    <property type="component" value="Unassembled WGS sequence"/>
</dbReference>
<dbReference type="PANTHER" id="PTHR33463:SF198">
    <property type="entry name" value="RPP4C3"/>
    <property type="match status" value="1"/>
</dbReference>
<dbReference type="InterPro" id="IPR057135">
    <property type="entry name" value="At4g27190-like_LRR"/>
</dbReference>
<dbReference type="SUPFAM" id="SSF52047">
    <property type="entry name" value="RNI-like"/>
    <property type="match status" value="1"/>
</dbReference>
<keyword evidence="3" id="KW-0611">Plant defense</keyword>
<evidence type="ECO:0000259" key="7">
    <source>
        <dbReference type="Pfam" id="PF23247"/>
    </source>
</evidence>
<dbReference type="GO" id="GO:0043531">
    <property type="term" value="F:ADP binding"/>
    <property type="evidence" value="ECO:0007669"/>
    <property type="project" value="InterPro"/>
</dbReference>
<keyword evidence="2" id="KW-0547">Nucleotide-binding</keyword>
<evidence type="ECO:0000313" key="9">
    <source>
        <dbReference type="Proteomes" id="UP000187203"/>
    </source>
</evidence>
<evidence type="ECO:0000256" key="4">
    <source>
        <dbReference type="ARBA" id="ARBA00022840"/>
    </source>
</evidence>
<proteinExistence type="inferred from homology"/>
<evidence type="ECO:0000256" key="5">
    <source>
        <dbReference type="SAM" id="Coils"/>
    </source>
</evidence>
<dbReference type="Gene3D" id="3.80.10.10">
    <property type="entry name" value="Ribonuclease Inhibitor"/>
    <property type="match status" value="2"/>
</dbReference>
<dbReference type="SUPFAM" id="SSF52058">
    <property type="entry name" value="L domain-like"/>
    <property type="match status" value="1"/>
</dbReference>
<evidence type="ECO:0000256" key="2">
    <source>
        <dbReference type="ARBA" id="ARBA00022741"/>
    </source>
</evidence>
<name>A0A1R3K8B4_9ROSI</name>
<dbReference type="Gene3D" id="3.40.50.300">
    <property type="entry name" value="P-loop containing nucleotide triphosphate hydrolases"/>
    <property type="match status" value="1"/>
</dbReference>
<dbReference type="Pfam" id="PF00931">
    <property type="entry name" value="NB-ARC"/>
    <property type="match status" value="1"/>
</dbReference>
<evidence type="ECO:0000256" key="3">
    <source>
        <dbReference type="ARBA" id="ARBA00022821"/>
    </source>
</evidence>
<evidence type="ECO:0000259" key="6">
    <source>
        <dbReference type="Pfam" id="PF00931"/>
    </source>
</evidence>
<evidence type="ECO:0000256" key="1">
    <source>
        <dbReference type="ARBA" id="ARBA00008894"/>
    </source>
</evidence>
<dbReference type="EMBL" id="AWUE01014522">
    <property type="protein sequence ID" value="OMP03330.1"/>
    <property type="molecule type" value="Genomic_DNA"/>
</dbReference>
<dbReference type="InterPro" id="IPR002182">
    <property type="entry name" value="NB-ARC"/>
</dbReference>
<dbReference type="GO" id="GO:0006952">
    <property type="term" value="P:defense response"/>
    <property type="evidence" value="ECO:0007669"/>
    <property type="project" value="UniProtKB-KW"/>
</dbReference>
<dbReference type="STRING" id="93759.A0A1R3K8B4"/>
<keyword evidence="9" id="KW-1185">Reference proteome</keyword>
<dbReference type="Gene3D" id="1.10.8.430">
    <property type="entry name" value="Helical domain of apoptotic protease-activating factors"/>
    <property type="match status" value="1"/>
</dbReference>
<organism evidence="8 9">
    <name type="scientific">Corchorus olitorius</name>
    <dbReference type="NCBI Taxonomy" id="93759"/>
    <lineage>
        <taxon>Eukaryota</taxon>
        <taxon>Viridiplantae</taxon>
        <taxon>Streptophyta</taxon>
        <taxon>Embryophyta</taxon>
        <taxon>Tracheophyta</taxon>
        <taxon>Spermatophyta</taxon>
        <taxon>Magnoliopsida</taxon>
        <taxon>eudicotyledons</taxon>
        <taxon>Gunneridae</taxon>
        <taxon>Pentapetalae</taxon>
        <taxon>rosids</taxon>
        <taxon>malvids</taxon>
        <taxon>Malvales</taxon>
        <taxon>Malvaceae</taxon>
        <taxon>Grewioideae</taxon>
        <taxon>Apeibeae</taxon>
        <taxon>Corchorus</taxon>
    </lineage>
</organism>
<accession>A0A1R3K8B4</accession>
<keyword evidence="5" id="KW-0175">Coiled coil</keyword>
<dbReference type="SUPFAM" id="SSF52540">
    <property type="entry name" value="P-loop containing nucleoside triphosphate hydrolases"/>
    <property type="match status" value="1"/>
</dbReference>
<gene>
    <name evidence="8" type="ORF">COLO4_10471</name>
</gene>
<reference evidence="9" key="1">
    <citation type="submission" date="2013-09" db="EMBL/GenBank/DDBJ databases">
        <title>Corchorus olitorius genome sequencing.</title>
        <authorList>
            <person name="Alam M."/>
            <person name="Haque M.S."/>
            <person name="Islam M.S."/>
            <person name="Emdad E.M."/>
            <person name="Islam M.M."/>
            <person name="Ahmed B."/>
            <person name="Halim A."/>
            <person name="Hossen Q.M.M."/>
            <person name="Hossain M.Z."/>
            <person name="Ahmed R."/>
            <person name="Khan M.M."/>
            <person name="Islam R."/>
            <person name="Rashid M.M."/>
            <person name="Khan S.A."/>
            <person name="Rahman M.S."/>
            <person name="Alam M."/>
            <person name="Yahiya A.S."/>
            <person name="Khan M.S."/>
            <person name="Azam M.S."/>
            <person name="Haque T."/>
            <person name="Lashkar M.Z.H."/>
            <person name="Akhand A.I."/>
            <person name="Morshed G."/>
            <person name="Roy S."/>
            <person name="Uddin K.S."/>
            <person name="Rabeya T."/>
            <person name="Hossain A.S."/>
            <person name="Chowdhury A."/>
            <person name="Snigdha A.R."/>
            <person name="Mortoza M.S."/>
            <person name="Matin S.A."/>
            <person name="Hoque S.M.E."/>
            <person name="Islam M.K."/>
            <person name="Roy D.K."/>
            <person name="Haider R."/>
            <person name="Moosa M.M."/>
            <person name="Elias S.M."/>
            <person name="Hasan A.M."/>
            <person name="Jahan S."/>
            <person name="Shafiuddin M."/>
            <person name="Mahmood N."/>
            <person name="Shommy N.S."/>
        </authorList>
    </citation>
    <scope>NUCLEOTIDE SEQUENCE [LARGE SCALE GENOMIC DNA]</scope>
    <source>
        <strain evidence="9">cv. O-4</strain>
    </source>
</reference>
<feature type="domain" description="Disease resistance protein At4g27190-like leucine-rich repeats" evidence="7">
    <location>
        <begin position="1170"/>
        <end position="1279"/>
    </location>
</feature>